<evidence type="ECO:0000313" key="1">
    <source>
        <dbReference type="EMBL" id="KAF6314883.1"/>
    </source>
</evidence>
<evidence type="ECO:0000313" key="2">
    <source>
        <dbReference type="Proteomes" id="UP000527355"/>
    </source>
</evidence>
<organism evidence="1 2">
    <name type="scientific">Myotis myotis</name>
    <name type="common">Greater mouse-eared bat</name>
    <name type="synonym">Vespertilio myotis</name>
    <dbReference type="NCBI Taxonomy" id="51298"/>
    <lineage>
        <taxon>Eukaryota</taxon>
        <taxon>Metazoa</taxon>
        <taxon>Chordata</taxon>
        <taxon>Craniata</taxon>
        <taxon>Vertebrata</taxon>
        <taxon>Euteleostomi</taxon>
        <taxon>Mammalia</taxon>
        <taxon>Eutheria</taxon>
        <taxon>Laurasiatheria</taxon>
        <taxon>Chiroptera</taxon>
        <taxon>Yangochiroptera</taxon>
        <taxon>Vespertilionidae</taxon>
        <taxon>Myotis</taxon>
    </lineage>
</organism>
<sequence>MPPHPIFLNFYKIGKSNNVKRAAVPQSLQQTPQSQHDNWCVQPGAHGHDGELKHPSAAYGRLRKALPTPRAVLQTAKESMAKLSDFSTLRIDERSTSSRKTDSPLQLLQLFPGEISIDILGMNRSFSSSSSPTSYTDFLKDLLVKFSSPWQGNVSAEPVSCLIEIHCQVDSFDGKEVAFRPVKQLSSLKP</sequence>
<name>A0A7J7UPS0_MYOMY</name>
<gene>
    <name evidence="1" type="ORF">mMyoMyo1_008658</name>
</gene>
<protein>
    <submittedName>
        <fullName evidence="1">Uncharacterized protein</fullName>
    </submittedName>
</protein>
<proteinExistence type="predicted"/>
<keyword evidence="2" id="KW-1185">Reference proteome</keyword>
<accession>A0A7J7UPS0</accession>
<comment type="caution">
    <text evidence="1">The sequence shown here is derived from an EMBL/GenBank/DDBJ whole genome shotgun (WGS) entry which is preliminary data.</text>
</comment>
<dbReference type="Proteomes" id="UP000527355">
    <property type="component" value="Unassembled WGS sequence"/>
</dbReference>
<dbReference type="EMBL" id="JABWUV010000012">
    <property type="protein sequence ID" value="KAF6314883.1"/>
    <property type="molecule type" value="Genomic_DNA"/>
</dbReference>
<dbReference type="AlphaFoldDB" id="A0A7J7UPS0"/>
<reference evidence="1 2" key="1">
    <citation type="journal article" date="2020" name="Nature">
        <title>Six reference-quality genomes reveal evolution of bat adaptations.</title>
        <authorList>
            <person name="Jebb D."/>
            <person name="Huang Z."/>
            <person name="Pippel M."/>
            <person name="Hughes G.M."/>
            <person name="Lavrichenko K."/>
            <person name="Devanna P."/>
            <person name="Winkler S."/>
            <person name="Jermiin L.S."/>
            <person name="Skirmuntt E.C."/>
            <person name="Katzourakis A."/>
            <person name="Burkitt-Gray L."/>
            <person name="Ray D.A."/>
            <person name="Sullivan K.A.M."/>
            <person name="Roscito J.G."/>
            <person name="Kirilenko B.M."/>
            <person name="Davalos L.M."/>
            <person name="Corthals A.P."/>
            <person name="Power M.L."/>
            <person name="Jones G."/>
            <person name="Ransome R.D."/>
            <person name="Dechmann D.K.N."/>
            <person name="Locatelli A.G."/>
            <person name="Puechmaille S.J."/>
            <person name="Fedrigo O."/>
            <person name="Jarvis E.D."/>
            <person name="Hiller M."/>
            <person name="Vernes S.C."/>
            <person name="Myers E.W."/>
            <person name="Teeling E.C."/>
        </authorList>
    </citation>
    <scope>NUCLEOTIDE SEQUENCE [LARGE SCALE GENOMIC DNA]</scope>
    <source>
        <strain evidence="1">MMyoMyo1</strain>
        <tissue evidence="1">Flight muscle</tissue>
    </source>
</reference>